<dbReference type="InterPro" id="IPR014914">
    <property type="entry name" value="RES_dom"/>
</dbReference>
<reference evidence="2 3" key="1">
    <citation type="submission" date="2023-03" db="EMBL/GenBank/DDBJ databases">
        <title>Muricauda XX sp. nov. and Muricauda XXX sp. nov., two novel species isolated from Okinawa Trough.</title>
        <authorList>
            <person name="Cao W."/>
            <person name="Deng X."/>
        </authorList>
    </citation>
    <scope>NUCLEOTIDE SEQUENCE [LARGE SCALE GENOMIC DNA]</scope>
    <source>
        <strain evidence="2 3">334s03</strain>
    </source>
</reference>
<organism evidence="2 3">
    <name type="scientific">Flagellimonas yonaguniensis</name>
    <dbReference type="NCBI Taxonomy" id="3031325"/>
    <lineage>
        <taxon>Bacteria</taxon>
        <taxon>Pseudomonadati</taxon>
        <taxon>Bacteroidota</taxon>
        <taxon>Flavobacteriia</taxon>
        <taxon>Flavobacteriales</taxon>
        <taxon>Flavobacteriaceae</taxon>
        <taxon>Flagellimonas</taxon>
    </lineage>
</organism>
<keyword evidence="3" id="KW-1185">Reference proteome</keyword>
<proteinExistence type="predicted"/>
<evidence type="ECO:0000313" key="3">
    <source>
        <dbReference type="Proteomes" id="UP001221366"/>
    </source>
</evidence>
<evidence type="ECO:0000313" key="2">
    <source>
        <dbReference type="EMBL" id="MDF0716959.1"/>
    </source>
</evidence>
<accession>A0ABT5Y0J3</accession>
<protein>
    <submittedName>
        <fullName evidence="2">RES domain-containing protein</fullName>
    </submittedName>
</protein>
<comment type="caution">
    <text evidence="2">The sequence shown here is derived from an EMBL/GenBank/DDBJ whole genome shotgun (WGS) entry which is preliminary data.</text>
</comment>
<sequence length="344" mass="39936">MIEKVANNKYNTEPLRLNPPHLILEKLNHFRALFGRIHNLSEQEFVNLTAEIKKFFNVKPVKLRNDIPERLVRISNNNRILAGQGKALSYLTDISQLLAPPIEFCKFGRCNLPEQQVLYCAVDMASAFWETKPQLGDVITISHYRKKEGAKANCSLIAHDKMENPDPSNHFKEVFYLLEEFFIDVYSLEVDWNRPRDYLFSSLLSSELLFYPVPSDKNIEAIIYPSVKRKKYGHNFALRNDLVFDKYDLIGVETRFMLEDYKEASPMSSDVPTDSVMASFGTEAFNMEKGKILYDPKVDEIFDFFREMQMSKGDQVRKSKQNMIFNLTKGNCTVTSHLSKRKKK</sequence>
<dbReference type="EMBL" id="JARFVB010000007">
    <property type="protein sequence ID" value="MDF0716959.1"/>
    <property type="molecule type" value="Genomic_DNA"/>
</dbReference>
<name>A0ABT5Y0J3_9FLAO</name>
<feature type="domain" description="RES" evidence="1">
    <location>
        <begin position="108"/>
        <end position="240"/>
    </location>
</feature>
<gene>
    <name evidence="2" type="ORF">PY092_12425</name>
</gene>
<dbReference type="Pfam" id="PF08808">
    <property type="entry name" value="RES"/>
    <property type="match status" value="1"/>
</dbReference>
<dbReference type="Proteomes" id="UP001221366">
    <property type="component" value="Unassembled WGS sequence"/>
</dbReference>
<dbReference type="RefSeq" id="WP_275616129.1">
    <property type="nucleotide sequence ID" value="NZ_JARFVB010000007.1"/>
</dbReference>
<evidence type="ECO:0000259" key="1">
    <source>
        <dbReference type="Pfam" id="PF08808"/>
    </source>
</evidence>